<evidence type="ECO:0000259" key="5">
    <source>
        <dbReference type="SMART" id="SM00670"/>
    </source>
</evidence>
<keyword evidence="2" id="KW-0547">Nucleotide-binding</keyword>
<dbReference type="SUPFAM" id="SSF52540">
    <property type="entry name" value="P-loop containing nucleoside triphosphate hydrolases"/>
    <property type="match status" value="1"/>
</dbReference>
<comment type="similarity">
    <text evidence="1">Belongs to the PhoH family.</text>
</comment>
<dbReference type="InterPro" id="IPR003714">
    <property type="entry name" value="PhoH"/>
</dbReference>
<dbReference type="OrthoDB" id="9766527at2"/>
<dbReference type="SMART" id="SM00670">
    <property type="entry name" value="PINc"/>
    <property type="match status" value="1"/>
</dbReference>
<dbReference type="InterPro" id="IPR027417">
    <property type="entry name" value="P-loop_NTPase"/>
</dbReference>
<gene>
    <name evidence="6" type="ORF">C0039_12655</name>
</gene>
<name>A0A2N5X1L0_9GAMM</name>
<dbReference type="InterPro" id="IPR051451">
    <property type="entry name" value="PhoH2-like"/>
</dbReference>
<dbReference type="Pfam" id="PF02562">
    <property type="entry name" value="PhoH"/>
    <property type="match status" value="1"/>
</dbReference>
<dbReference type="RefSeq" id="WP_101518253.1">
    <property type="nucleotide sequence ID" value="NZ_PKUS01000015.1"/>
</dbReference>
<dbReference type="SUPFAM" id="SSF88723">
    <property type="entry name" value="PIN domain-like"/>
    <property type="match status" value="1"/>
</dbReference>
<dbReference type="InterPro" id="IPR002716">
    <property type="entry name" value="PIN_dom"/>
</dbReference>
<comment type="similarity">
    <text evidence="4">In the N-terminal section; belongs to the PINc/VapC protein family.</text>
</comment>
<keyword evidence="3" id="KW-0067">ATP-binding</keyword>
<dbReference type="GO" id="GO:0005524">
    <property type="term" value="F:ATP binding"/>
    <property type="evidence" value="ECO:0007669"/>
    <property type="project" value="UniProtKB-KW"/>
</dbReference>
<dbReference type="Gene3D" id="3.40.50.1010">
    <property type="entry name" value="5'-nuclease"/>
    <property type="match status" value="1"/>
</dbReference>
<dbReference type="Pfam" id="PF13638">
    <property type="entry name" value="PIN_4"/>
    <property type="match status" value="1"/>
</dbReference>
<dbReference type="CDD" id="cd09883">
    <property type="entry name" value="PIN_VapC_PhoHL-ATPase"/>
    <property type="match status" value="1"/>
</dbReference>
<dbReference type="GO" id="GO:0005829">
    <property type="term" value="C:cytosol"/>
    <property type="evidence" value="ECO:0007669"/>
    <property type="project" value="TreeGrafter"/>
</dbReference>
<evidence type="ECO:0000256" key="4">
    <source>
        <dbReference type="ARBA" id="ARBA00046345"/>
    </source>
</evidence>
<reference evidence="6 7" key="1">
    <citation type="submission" date="2018-01" db="EMBL/GenBank/DDBJ databases">
        <title>The draft genome sequence of Halioglobus lutimaris HF004.</title>
        <authorList>
            <person name="Du Z.-J."/>
            <person name="Shi M.-J."/>
        </authorList>
    </citation>
    <scope>NUCLEOTIDE SEQUENCE [LARGE SCALE GENOMIC DNA]</scope>
    <source>
        <strain evidence="6 7">HF004</strain>
    </source>
</reference>
<organism evidence="6 7">
    <name type="scientific">Pseudohalioglobus lutimaris</name>
    <dbReference type="NCBI Taxonomy" id="1737061"/>
    <lineage>
        <taxon>Bacteria</taxon>
        <taxon>Pseudomonadati</taxon>
        <taxon>Pseudomonadota</taxon>
        <taxon>Gammaproteobacteria</taxon>
        <taxon>Cellvibrionales</taxon>
        <taxon>Halieaceae</taxon>
        <taxon>Pseudohalioglobus</taxon>
    </lineage>
</organism>
<sequence>MDSGSALRVKKTTTLKPVIKKTYVLDTNVLLHDPTAVSAFKHHRVVIPMTVLEELDHIKDRRDKTVSREARIAIQMIDKVVDAASPQEIQEGVEVPGSGLEGMAPGTLAIFPDQLLGENTDVPYLDGTPDQANDNRIINVALRLQAENPEEFICLVTKDINMRIKAKGSGLVHVEDYRRDRVLDDINLLATGYEHIKGDFWSGISEVDTLREGDCTLHRLPRKSLPSAYPNQFLYDDNDFMAFVKRVDSEYVYLRCDSRDNLMHRRFWGLAPRNLEQAMAMSMLDDDNVDMTVLTGPAGSGKTLMALAYGLHAILELKKYSKLIVARSTPPIAEEIGFLPGTEEEKMAPWLAAFDDNLEILHGTDESCHGSIDYVKERANIQFKSLNFMRGRSFNNAYIIIDESQGLTQFQLKSVISRVGADSKIVVLGNLAQIDNKYISPLTSGLTYLVEKSKQYPHAGIMHVNGIVRSRLAAFAEENL</sequence>
<dbReference type="Gene3D" id="3.40.50.300">
    <property type="entry name" value="P-loop containing nucleotide triphosphate hydrolases"/>
    <property type="match status" value="1"/>
</dbReference>
<evidence type="ECO:0000256" key="2">
    <source>
        <dbReference type="ARBA" id="ARBA00022741"/>
    </source>
</evidence>
<keyword evidence="7" id="KW-1185">Reference proteome</keyword>
<dbReference type="PANTHER" id="PTHR30473">
    <property type="entry name" value="PROTEIN PHOH"/>
    <property type="match status" value="1"/>
</dbReference>
<proteinExistence type="inferred from homology"/>
<dbReference type="PANTHER" id="PTHR30473:SF2">
    <property type="entry name" value="PIN DOMAIN-CONTAINING PROTEIN"/>
    <property type="match status" value="1"/>
</dbReference>
<evidence type="ECO:0000256" key="1">
    <source>
        <dbReference type="ARBA" id="ARBA00010393"/>
    </source>
</evidence>
<protein>
    <submittedName>
        <fullName evidence="6">Ribonuclease</fullName>
    </submittedName>
</protein>
<dbReference type="InterPro" id="IPR029060">
    <property type="entry name" value="PIN-like_dom_sf"/>
</dbReference>
<dbReference type="Proteomes" id="UP000235005">
    <property type="component" value="Unassembled WGS sequence"/>
</dbReference>
<feature type="domain" description="PIN" evidence="5">
    <location>
        <begin position="21"/>
        <end position="164"/>
    </location>
</feature>
<dbReference type="AlphaFoldDB" id="A0A2N5X1L0"/>
<dbReference type="EMBL" id="PKUS01000015">
    <property type="protein sequence ID" value="PLW68384.1"/>
    <property type="molecule type" value="Genomic_DNA"/>
</dbReference>
<comment type="caution">
    <text evidence="6">The sequence shown here is derived from an EMBL/GenBank/DDBJ whole genome shotgun (WGS) entry which is preliminary data.</text>
</comment>
<evidence type="ECO:0000313" key="6">
    <source>
        <dbReference type="EMBL" id="PLW68384.1"/>
    </source>
</evidence>
<accession>A0A2N5X1L0</accession>
<evidence type="ECO:0000256" key="3">
    <source>
        <dbReference type="ARBA" id="ARBA00022840"/>
    </source>
</evidence>
<evidence type="ECO:0000313" key="7">
    <source>
        <dbReference type="Proteomes" id="UP000235005"/>
    </source>
</evidence>